<dbReference type="EMBL" id="JAHQIW010007010">
    <property type="protein sequence ID" value="KAJ1371642.1"/>
    <property type="molecule type" value="Genomic_DNA"/>
</dbReference>
<proteinExistence type="predicted"/>
<evidence type="ECO:0000313" key="3">
    <source>
        <dbReference type="Proteomes" id="UP001196413"/>
    </source>
</evidence>
<feature type="compositionally biased region" description="Polar residues" evidence="1">
    <location>
        <begin position="91"/>
        <end position="119"/>
    </location>
</feature>
<evidence type="ECO:0000313" key="2">
    <source>
        <dbReference type="EMBL" id="KAJ1371642.1"/>
    </source>
</evidence>
<comment type="caution">
    <text evidence="2">The sequence shown here is derived from an EMBL/GenBank/DDBJ whole genome shotgun (WGS) entry which is preliminary data.</text>
</comment>
<accession>A0AAD5R8N7</accession>
<organism evidence="2 3">
    <name type="scientific">Parelaphostrongylus tenuis</name>
    <name type="common">Meningeal worm</name>
    <dbReference type="NCBI Taxonomy" id="148309"/>
    <lineage>
        <taxon>Eukaryota</taxon>
        <taxon>Metazoa</taxon>
        <taxon>Ecdysozoa</taxon>
        <taxon>Nematoda</taxon>
        <taxon>Chromadorea</taxon>
        <taxon>Rhabditida</taxon>
        <taxon>Rhabditina</taxon>
        <taxon>Rhabditomorpha</taxon>
        <taxon>Strongyloidea</taxon>
        <taxon>Metastrongylidae</taxon>
        <taxon>Parelaphostrongylus</taxon>
    </lineage>
</organism>
<name>A0AAD5R8N7_PARTN</name>
<protein>
    <submittedName>
        <fullName evidence="2">Uncharacterized protein</fullName>
    </submittedName>
</protein>
<sequence>MRNGDTDLIPDQHLEVRVKLTEKQSLKRLKKNRLWQPMIFNVQTSRSGRFWKMQTRNGARAISIPHDLTIQAQKNKKKQIVRAHLCRNRRSSFSSTELSPWMRSESSSKASVVQISGCH</sequence>
<gene>
    <name evidence="2" type="ORF">KIN20_033627</name>
</gene>
<dbReference type="Proteomes" id="UP001196413">
    <property type="component" value="Unassembled WGS sequence"/>
</dbReference>
<reference evidence="2" key="1">
    <citation type="submission" date="2021-06" db="EMBL/GenBank/DDBJ databases">
        <title>Parelaphostrongylus tenuis whole genome reference sequence.</title>
        <authorList>
            <person name="Garwood T.J."/>
            <person name="Larsen P.A."/>
            <person name="Fountain-Jones N.M."/>
            <person name="Garbe J.R."/>
            <person name="Macchietto M.G."/>
            <person name="Kania S.A."/>
            <person name="Gerhold R.W."/>
            <person name="Richards J.E."/>
            <person name="Wolf T.M."/>
        </authorList>
    </citation>
    <scope>NUCLEOTIDE SEQUENCE</scope>
    <source>
        <strain evidence="2">MNPRO001-30</strain>
        <tissue evidence="2">Meninges</tissue>
    </source>
</reference>
<evidence type="ECO:0000256" key="1">
    <source>
        <dbReference type="SAM" id="MobiDB-lite"/>
    </source>
</evidence>
<dbReference type="AlphaFoldDB" id="A0AAD5R8N7"/>
<keyword evidence="3" id="KW-1185">Reference proteome</keyword>
<feature type="region of interest" description="Disordered" evidence="1">
    <location>
        <begin position="90"/>
        <end position="119"/>
    </location>
</feature>